<evidence type="ECO:0000313" key="2">
    <source>
        <dbReference type="Proteomes" id="UP001196301"/>
    </source>
</evidence>
<accession>A0ABS6DWE4</accession>
<dbReference type="Proteomes" id="UP001196301">
    <property type="component" value="Unassembled WGS sequence"/>
</dbReference>
<keyword evidence="2" id="KW-1185">Reference proteome</keyword>
<comment type="caution">
    <text evidence="1">The sequence shown here is derived from an EMBL/GenBank/DDBJ whole genome shotgun (WGS) entry which is preliminary data.</text>
</comment>
<sequence length="363" mass="42301">MNKATLSQNIKQLGLRLFEDKTALELEDIIKEIFPNAQLLSNFINYKNNIGNIIFKVNEPYHDEFGKTELWTEAKIIEEYLRVYDLYIEIKKHEKNKAILKAYISVDYIDNENELKYFNSNIETIYAVNEGNRILNYYIDAVTAQRQENEDYINYYKNFSTQTIDEVELKSKVKSLGKLLLDTQNLKQPNYSQIKNSIIEIFPSSKYKGCIDVYEIDANVNTIRFSILEEYTGKITHNHVASKSIKDAKAKTEFINIYIKINKELGCASIEAKLCDTYVGNNQVLDINERTISITNLEHTIFENIKSEIESINKSLYLKGKKTAKECEALIMNLLEKDEHKNEYVKDILLKARNRYSRLGDIE</sequence>
<reference evidence="1 2" key="1">
    <citation type="submission" date="2021-06" db="EMBL/GenBank/DDBJ databases">
        <authorList>
            <person name="Sun Q."/>
            <person name="Li D."/>
        </authorList>
    </citation>
    <scope>NUCLEOTIDE SEQUENCE [LARGE SCALE GENOMIC DNA]</scope>
    <source>
        <strain evidence="1 2">N19</strain>
    </source>
</reference>
<dbReference type="RefSeq" id="WP_216569301.1">
    <property type="nucleotide sequence ID" value="NZ_JAHLOQ010000015.1"/>
</dbReference>
<name>A0ABS6DWE4_9FIRM</name>
<organism evidence="1 2">
    <name type="scientific">Intestinibacter bartlettii</name>
    <dbReference type="NCBI Taxonomy" id="261299"/>
    <lineage>
        <taxon>Bacteria</taxon>
        <taxon>Bacillati</taxon>
        <taxon>Bacillota</taxon>
        <taxon>Clostridia</taxon>
        <taxon>Peptostreptococcales</taxon>
        <taxon>Peptostreptococcaceae</taxon>
        <taxon>Intestinibacter</taxon>
    </lineage>
</organism>
<protein>
    <submittedName>
        <fullName evidence="1">Uncharacterized protein</fullName>
    </submittedName>
</protein>
<dbReference type="EMBL" id="JAHLOQ010000015">
    <property type="protein sequence ID" value="MBU5336178.1"/>
    <property type="molecule type" value="Genomic_DNA"/>
</dbReference>
<proteinExistence type="predicted"/>
<evidence type="ECO:0000313" key="1">
    <source>
        <dbReference type="EMBL" id="MBU5336178.1"/>
    </source>
</evidence>
<gene>
    <name evidence="1" type="ORF">KQI20_06975</name>
</gene>